<organism evidence="3 4">
    <name type="scientific">Borrelia duttonii (strain Ly)</name>
    <dbReference type="NCBI Taxonomy" id="412419"/>
    <lineage>
        <taxon>Bacteria</taxon>
        <taxon>Pseudomonadati</taxon>
        <taxon>Spirochaetota</taxon>
        <taxon>Spirochaetia</taxon>
        <taxon>Spirochaetales</taxon>
        <taxon>Borreliaceae</taxon>
        <taxon>Borrelia</taxon>
    </lineage>
</organism>
<dbReference type="InterPro" id="IPR058550">
    <property type="entry name" value="Plasmid_parti_N"/>
</dbReference>
<reference evidence="3 4" key="1">
    <citation type="journal article" date="2008" name="PLoS Genet.">
        <title>The genome of Borrelia recurrentis, the agent of deadly louse-borne relapsing fever, is a degraded subset of tick-borne Borrelia duttonii.</title>
        <authorList>
            <person name="Lescot M."/>
            <person name="Audic S."/>
            <person name="Robert C."/>
            <person name="Nguyen T.T."/>
            <person name="Blanc G."/>
            <person name="Cutler S.J."/>
            <person name="Wincker P."/>
            <person name="Couloux A."/>
            <person name="Claverie J.-M."/>
            <person name="Raoult D."/>
            <person name="Drancourt M."/>
        </authorList>
    </citation>
    <scope>NUCLEOTIDE SEQUENCE [LARGE SCALE GENOMIC DNA]</scope>
    <source>
        <strain evidence="3 4">Ly</strain>
    </source>
</reference>
<geneLocation type="plasmid" evidence="3 4">
    <name>pl41</name>
</geneLocation>
<dbReference type="NCBIfam" id="NF033725">
    <property type="entry name" value="borfam_49"/>
    <property type="match status" value="1"/>
</dbReference>
<proteinExistence type="predicted"/>
<dbReference type="InterPro" id="IPR058551">
    <property type="entry name" value="Plasmid_parti_C"/>
</dbReference>
<evidence type="ECO:0000313" key="4">
    <source>
        <dbReference type="Proteomes" id="UP000000611"/>
    </source>
</evidence>
<gene>
    <name evidence="3" type="primary">pf49</name>
    <name evidence="3" type="ordered locus">BDU_4014</name>
</gene>
<name>B5RP53_BORDL</name>
<sequence>MVMGSKVKNMMIKIKDRIMEDKNQGIVVSDSGYEIMERYKYLKERLVFNFQKEIHNKIENMKILKEIKDNQYYKLDNYKNFEEFTKNYRIAKSQAYDYLRIANALEEKIVEENYIVQNGVQDALIFLRNKEGTKVKKSNRNIIKPLRFQLKTEQAYIYYKAKAKFTSFLLERLFENEKELLDKYETEYGISKK</sequence>
<dbReference type="KEGG" id="bdu:BDU_4014"/>
<keyword evidence="3" id="KW-0614">Plasmid</keyword>
<feature type="domain" description="Plasmid partition protein putative N-terminal" evidence="1">
    <location>
        <begin position="34"/>
        <end position="132"/>
    </location>
</feature>
<accession>B5RP53</accession>
<protein>
    <submittedName>
        <fullName evidence="3">PF49 plasmid partition protein</fullName>
    </submittedName>
</protein>
<dbReference type="AlphaFoldDB" id="B5RP53"/>
<evidence type="ECO:0000259" key="1">
    <source>
        <dbReference type="Pfam" id="PF01672"/>
    </source>
</evidence>
<evidence type="ECO:0000259" key="2">
    <source>
        <dbReference type="Pfam" id="PF25882"/>
    </source>
</evidence>
<dbReference type="Proteomes" id="UP000000611">
    <property type="component" value="Plasmid pl41"/>
</dbReference>
<dbReference type="EMBL" id="CP000988">
    <property type="protein sequence ID" value="ACH94139.1"/>
    <property type="molecule type" value="Genomic_DNA"/>
</dbReference>
<dbReference type="HOGENOM" id="CLU_111029_0_0_12"/>
<dbReference type="Pfam" id="PF01672">
    <property type="entry name" value="Plasmid_parti_N"/>
    <property type="match status" value="1"/>
</dbReference>
<feature type="domain" description="Plasmid partition protein putative C-terminal" evidence="2">
    <location>
        <begin position="139"/>
        <end position="188"/>
    </location>
</feature>
<keyword evidence="4" id="KW-1185">Reference proteome</keyword>
<dbReference type="Pfam" id="PF25882">
    <property type="entry name" value="Plasmid_parti_C"/>
    <property type="match status" value="1"/>
</dbReference>
<dbReference type="InterPro" id="IPR002596">
    <property type="entry name" value="Plasmid_parti"/>
</dbReference>
<evidence type="ECO:0000313" key="3">
    <source>
        <dbReference type="EMBL" id="ACH94139.1"/>
    </source>
</evidence>